<name>A0A078AB91_STYLE</name>
<dbReference type="AlphaFoldDB" id="A0A078AB91"/>
<evidence type="ECO:0000256" key="1">
    <source>
        <dbReference type="SAM" id="SignalP"/>
    </source>
</evidence>
<gene>
    <name evidence="2" type="primary">Contig14865.g15832</name>
    <name evidence="2" type="ORF">STYLEM_8412</name>
</gene>
<keyword evidence="3" id="KW-1185">Reference proteome</keyword>
<reference evidence="2 3" key="1">
    <citation type="submission" date="2014-06" db="EMBL/GenBank/DDBJ databases">
        <authorList>
            <person name="Swart Estienne"/>
        </authorList>
    </citation>
    <scope>NUCLEOTIDE SEQUENCE [LARGE SCALE GENOMIC DNA]</scope>
    <source>
        <strain evidence="2 3">130c</strain>
    </source>
</reference>
<keyword evidence="1" id="KW-0732">Signal</keyword>
<sequence>MMVLALCLKILYHLRGDTLVLKTISTRPFLSDGTVDINYGGEKLVSISAGIDGSLWALKQEENVVNYQLLKWQTSAQKWYIVSGARGINLSAYNELSVAIVDEKGLLSLSSQAGHQDEAQYTSVVGPPYNPGTGTPYTPGIGTPGTPGAPLLPIDKTITGDPNAPAIVLENPLPIAPPQLPVIIGQSPDSFVTFQTFKTFTDEVNLSFNKNIKSLTQVFTSKSNVKTRDEAMTAILNLWNIFGFIKTTSGQMIGFYYEDPQLSTSIDNQLTNTRTMIYGITNNHFSKKEFDDVFQPQFGPFPSQRYMQIIKTPRARITFYPQCFNTAPSPNVAECYSDSNFEQPAYCFWIQSKLQHDFGTFDCEQIEYYHGKSQ</sequence>
<feature type="signal peptide" evidence="1">
    <location>
        <begin position="1"/>
        <end position="16"/>
    </location>
</feature>
<dbReference type="EMBL" id="CCKQ01007986">
    <property type="protein sequence ID" value="CDW79424.1"/>
    <property type="molecule type" value="Genomic_DNA"/>
</dbReference>
<evidence type="ECO:0000313" key="3">
    <source>
        <dbReference type="Proteomes" id="UP000039865"/>
    </source>
</evidence>
<proteinExistence type="predicted"/>
<feature type="chain" id="PRO_5001729337" evidence="1">
    <location>
        <begin position="17"/>
        <end position="374"/>
    </location>
</feature>
<evidence type="ECO:0000313" key="2">
    <source>
        <dbReference type="EMBL" id="CDW79424.1"/>
    </source>
</evidence>
<dbReference type="InParanoid" id="A0A078AB91"/>
<protein>
    <submittedName>
        <fullName evidence="2">Uncharacterized protein</fullName>
    </submittedName>
</protein>
<dbReference type="Proteomes" id="UP000039865">
    <property type="component" value="Unassembled WGS sequence"/>
</dbReference>
<accession>A0A078AB91</accession>
<organism evidence="2 3">
    <name type="scientific">Stylonychia lemnae</name>
    <name type="common">Ciliate</name>
    <dbReference type="NCBI Taxonomy" id="5949"/>
    <lineage>
        <taxon>Eukaryota</taxon>
        <taxon>Sar</taxon>
        <taxon>Alveolata</taxon>
        <taxon>Ciliophora</taxon>
        <taxon>Intramacronucleata</taxon>
        <taxon>Spirotrichea</taxon>
        <taxon>Stichotrichia</taxon>
        <taxon>Sporadotrichida</taxon>
        <taxon>Oxytrichidae</taxon>
        <taxon>Stylonychinae</taxon>
        <taxon>Stylonychia</taxon>
    </lineage>
</organism>